<dbReference type="InParanoid" id="A0A1C7N4D2"/>
<proteinExistence type="predicted"/>
<accession>A0A1C7N4D2</accession>
<keyword evidence="2" id="KW-1185">Reference proteome</keyword>
<dbReference type="AlphaFoldDB" id="A0A1C7N4D2"/>
<sequence>MVSIWTQRVTNSENCTQTYKGFIVQKLVTVSLVNLCLCFIYKSREKSKQTTPRDAAVKSALAPSRKNAVEGVGDEKRIKGSKT</sequence>
<dbReference type="EMBL" id="LUGH01000588">
    <property type="protein sequence ID" value="OBZ83888.1"/>
    <property type="molecule type" value="Genomic_DNA"/>
</dbReference>
<protein>
    <submittedName>
        <fullName evidence="1">Uncharacterized protein</fullName>
    </submittedName>
</protein>
<evidence type="ECO:0000313" key="2">
    <source>
        <dbReference type="Proteomes" id="UP000093000"/>
    </source>
</evidence>
<organism evidence="1 2">
    <name type="scientific">Choanephora cucurbitarum</name>
    <dbReference type="NCBI Taxonomy" id="101091"/>
    <lineage>
        <taxon>Eukaryota</taxon>
        <taxon>Fungi</taxon>
        <taxon>Fungi incertae sedis</taxon>
        <taxon>Mucoromycota</taxon>
        <taxon>Mucoromycotina</taxon>
        <taxon>Mucoromycetes</taxon>
        <taxon>Mucorales</taxon>
        <taxon>Mucorineae</taxon>
        <taxon>Choanephoraceae</taxon>
        <taxon>Choanephoroideae</taxon>
        <taxon>Choanephora</taxon>
    </lineage>
</organism>
<name>A0A1C7N4D2_9FUNG</name>
<gene>
    <name evidence="1" type="ORF">A0J61_08064</name>
</gene>
<dbReference type="Proteomes" id="UP000093000">
    <property type="component" value="Unassembled WGS sequence"/>
</dbReference>
<reference evidence="1 2" key="1">
    <citation type="submission" date="2016-03" db="EMBL/GenBank/DDBJ databases">
        <title>Choanephora cucurbitarum.</title>
        <authorList>
            <person name="Min B."/>
            <person name="Park H."/>
            <person name="Park J.-H."/>
            <person name="Shin H.-D."/>
            <person name="Choi I.-G."/>
        </authorList>
    </citation>
    <scope>NUCLEOTIDE SEQUENCE [LARGE SCALE GENOMIC DNA]</scope>
    <source>
        <strain evidence="1 2">KUS-F28377</strain>
    </source>
</reference>
<comment type="caution">
    <text evidence="1">The sequence shown here is derived from an EMBL/GenBank/DDBJ whole genome shotgun (WGS) entry which is preliminary data.</text>
</comment>
<evidence type="ECO:0000313" key="1">
    <source>
        <dbReference type="EMBL" id="OBZ83888.1"/>
    </source>
</evidence>